<dbReference type="AlphaFoldDB" id="A0A6N4SVV7"/>
<keyword evidence="3" id="KW-1185">Reference proteome</keyword>
<feature type="signal peptide" evidence="1">
    <location>
        <begin position="1"/>
        <end position="23"/>
    </location>
</feature>
<gene>
    <name evidence="2" type="ordered locus">CHU_3271</name>
</gene>
<dbReference type="KEGG" id="chu:CHU_3271"/>
<name>A0A6N4SVV7_CYTH3</name>
<keyword evidence="1" id="KW-0732">Signal</keyword>
<sequence length="467" mass="52018">MFNVYKRLALLAISFFISILSFAQGLGNSPYSRVGLGDIMNQRGTIRNMGMGYAGSSLTSKEYINFLNPAGLANFKGKYSDSLVKFDVGFTIQYKTVTGGGISSNSNGANINHLAFTFPVSKVYTMGLMLAPMTTVQNKYSYTSSVPNDPNNYSAIYKYVGDGGIYQFQWMNGIGITKDLSLGVTASYNFGNITQEASSQLITDASNPDKENEIGTKRKTNYSGLSFKPGFIYNRQLTIGDTVFYRDSTGRRLSIKKIPEPISFKFSGALEVFPDIKGTESRALIIRNPKNQLTLDSTLSKSTSHAYIPTTYRIGTSFEKAGNWTLAGDIAYTNWSNFDKNKFKNDSLSSASYSISIGGEWTPQSVYKDKSKGYRMHRLKTYRAGFCYSQTPIVVAGSRLYDYSASIGASIPVGFRTKDKPLLPKLNVAFVVGQRSTFSSDQVSEMYYRLHLSMTIYDKWFHKRRIQ</sequence>
<dbReference type="Gene3D" id="2.40.160.60">
    <property type="entry name" value="Outer membrane protein transport protein (OMPP1/FadL/TodX)"/>
    <property type="match status" value="1"/>
</dbReference>
<evidence type="ECO:0008006" key="4">
    <source>
        <dbReference type="Google" id="ProtNLM"/>
    </source>
</evidence>
<reference evidence="2 3" key="1">
    <citation type="journal article" date="2007" name="Appl. Environ. Microbiol.">
        <title>Genome sequence of the cellulolytic gliding bacterium Cytophaga hutchinsonii.</title>
        <authorList>
            <person name="Xie G."/>
            <person name="Bruce D.C."/>
            <person name="Challacombe J.F."/>
            <person name="Chertkov O."/>
            <person name="Detter J.C."/>
            <person name="Gilna P."/>
            <person name="Han C.S."/>
            <person name="Lucas S."/>
            <person name="Misra M."/>
            <person name="Myers G.L."/>
            <person name="Richardson P."/>
            <person name="Tapia R."/>
            <person name="Thayer N."/>
            <person name="Thompson L.S."/>
            <person name="Brettin T.S."/>
            <person name="Henrissat B."/>
            <person name="Wilson D.B."/>
            <person name="McBride M.J."/>
        </authorList>
    </citation>
    <scope>NUCLEOTIDE SEQUENCE [LARGE SCALE GENOMIC DNA]</scope>
    <source>
        <strain evidence="3">ATCC 33406 / DSM 1761 / CIP 103989 / NBRC 15051 / NCIMB 9469 / D465</strain>
    </source>
</reference>
<dbReference type="OrthoDB" id="1491239at2"/>
<accession>A0A6N4SVV7</accession>
<evidence type="ECO:0000313" key="3">
    <source>
        <dbReference type="Proteomes" id="UP000001822"/>
    </source>
</evidence>
<proteinExistence type="predicted"/>
<dbReference type="EMBL" id="CP000383">
    <property type="protein sequence ID" value="ABG60510.1"/>
    <property type="molecule type" value="Genomic_DNA"/>
</dbReference>
<dbReference type="SUPFAM" id="SSF56935">
    <property type="entry name" value="Porins"/>
    <property type="match status" value="1"/>
</dbReference>
<evidence type="ECO:0000313" key="2">
    <source>
        <dbReference type="EMBL" id="ABG60510.1"/>
    </source>
</evidence>
<dbReference type="Proteomes" id="UP000001822">
    <property type="component" value="Chromosome"/>
</dbReference>
<protein>
    <recommendedName>
        <fullName evidence="4">Outer membrane protein</fullName>
    </recommendedName>
</protein>
<evidence type="ECO:0000256" key="1">
    <source>
        <dbReference type="SAM" id="SignalP"/>
    </source>
</evidence>
<feature type="chain" id="PRO_5027024460" description="Outer membrane protein" evidence="1">
    <location>
        <begin position="24"/>
        <end position="467"/>
    </location>
</feature>
<organism evidence="2 3">
    <name type="scientific">Cytophaga hutchinsonii (strain ATCC 33406 / DSM 1761 / CIP 103989 / NBRC 15051 / NCIMB 9469 / D465)</name>
    <dbReference type="NCBI Taxonomy" id="269798"/>
    <lineage>
        <taxon>Bacteria</taxon>
        <taxon>Pseudomonadati</taxon>
        <taxon>Bacteroidota</taxon>
        <taxon>Cytophagia</taxon>
        <taxon>Cytophagales</taxon>
        <taxon>Cytophagaceae</taxon>
        <taxon>Cytophaga</taxon>
    </lineage>
</organism>